<comment type="caution">
    <text evidence="1">The sequence shown here is derived from an EMBL/GenBank/DDBJ whole genome shotgun (WGS) entry which is preliminary data.</text>
</comment>
<dbReference type="EMBL" id="VBUT01000002">
    <property type="protein sequence ID" value="TLF80781.1"/>
    <property type="molecule type" value="Genomic_DNA"/>
</dbReference>
<organism evidence="1 2">
    <name type="scientific">Nocardia cyriacigeorgica</name>
    <dbReference type="NCBI Taxonomy" id="135487"/>
    <lineage>
        <taxon>Bacteria</taxon>
        <taxon>Bacillati</taxon>
        <taxon>Actinomycetota</taxon>
        <taxon>Actinomycetes</taxon>
        <taxon>Mycobacteriales</taxon>
        <taxon>Nocardiaceae</taxon>
        <taxon>Nocardia</taxon>
    </lineage>
</organism>
<proteinExistence type="predicted"/>
<dbReference type="Proteomes" id="UP000306378">
    <property type="component" value="Unassembled WGS sequence"/>
</dbReference>
<gene>
    <name evidence="1" type="ORF">FEK34_03510</name>
</gene>
<reference evidence="1 2" key="1">
    <citation type="submission" date="2019-05" db="EMBL/GenBank/DDBJ databases">
        <title>Genomes sequences of two Nocardia cyriacigeorgica environmental isolates, type strains Nocardia asteroides ATCC 19247 and Nocardia cyriacigeorgica DSM 44484.</title>
        <authorList>
            <person name="Vautrin F."/>
            <person name="Bergeron E."/>
            <person name="Dubost A."/>
            <person name="Abrouk D."/>
            <person name="Rodriguez Nava V."/>
            <person name="Pujic P."/>
        </authorList>
    </citation>
    <scope>NUCLEOTIDE SEQUENCE [LARGE SCALE GENOMIC DNA]</scope>
    <source>
        <strain evidence="1 2">EML 446</strain>
    </source>
</reference>
<sequence>MTTSRRGALATGVVVLIVASVAALVRFTGEPEPDPRVMSFHLRADQIGDGVSPGTGVRRHGVRIGEVSAVDSAAGMAPTITLEVDRAQLAGLTDSLEVEYAPTNLFGISDVVLRDSTGGTPLRDDVTVDLRGTDRVTDVTMGTLLRSLSDTALTVLTPELTALLSTLGTDIRAFTPLIEAMIGAGRAIADTQRYPASFLVGQYAQFFSGVASFADGFIKLIDHIYGIDVLRNDRERFDIGVGLVVDQLFPAITTLGGVAREGLGGYADVLASVLGQLASTVPDPARSHADLAELLDRLQRTFRTTPDGPVVGLDVVLRGIPGLSVPLLGGAVPPAPPIGGTK</sequence>
<name>A0A5R8NX19_9NOCA</name>
<dbReference type="AlphaFoldDB" id="A0A5R8NX19"/>
<dbReference type="RefSeq" id="WP_138446432.1">
    <property type="nucleotide sequence ID" value="NZ_VBUT01000002.1"/>
</dbReference>
<evidence type="ECO:0000313" key="2">
    <source>
        <dbReference type="Proteomes" id="UP000306378"/>
    </source>
</evidence>
<accession>A0A5R8NX19</accession>
<protein>
    <submittedName>
        <fullName evidence="1">Mammalian cell entry protein</fullName>
    </submittedName>
</protein>
<evidence type="ECO:0000313" key="1">
    <source>
        <dbReference type="EMBL" id="TLF80781.1"/>
    </source>
</evidence>